<dbReference type="InterPro" id="IPR002582">
    <property type="entry name" value="ACPS"/>
</dbReference>
<accession>A0A8J2VPF2</accession>
<reference evidence="10" key="1">
    <citation type="journal article" date="2014" name="Int. J. Syst. Evol. Microbiol.">
        <title>Complete genome sequence of Corynebacterium casei LMG S-19264T (=DSM 44701T), isolated from a smear-ripened cheese.</title>
        <authorList>
            <consortium name="US DOE Joint Genome Institute (JGI-PGF)"/>
            <person name="Walter F."/>
            <person name="Albersmeier A."/>
            <person name="Kalinowski J."/>
            <person name="Ruckert C."/>
        </authorList>
    </citation>
    <scope>NUCLEOTIDE SEQUENCE</scope>
    <source>
        <strain evidence="10">CGMCC 1.15371</strain>
    </source>
</reference>
<dbReference type="EC" id="2.7.8.7" evidence="8"/>
<keyword evidence="2 8" id="KW-0808">Transferase</keyword>
<evidence type="ECO:0000256" key="7">
    <source>
        <dbReference type="ARBA" id="ARBA00023160"/>
    </source>
</evidence>
<evidence type="ECO:0000256" key="5">
    <source>
        <dbReference type="ARBA" id="ARBA00022842"/>
    </source>
</evidence>
<dbReference type="GO" id="GO:0008897">
    <property type="term" value="F:holo-[acyl-carrier-protein] synthase activity"/>
    <property type="evidence" value="ECO:0007669"/>
    <property type="project" value="UniProtKB-UniRule"/>
</dbReference>
<protein>
    <recommendedName>
        <fullName evidence="8">Holo-[acyl-carrier-protein] synthase</fullName>
        <shortName evidence="8">Holo-ACP synthase</shortName>
        <ecNumber evidence="8">2.7.8.7</ecNumber>
    </recommendedName>
    <alternativeName>
        <fullName evidence="8">4'-phosphopantetheinyl transferase AcpS</fullName>
    </alternativeName>
</protein>
<keyword evidence="11" id="KW-1185">Reference proteome</keyword>
<evidence type="ECO:0000256" key="2">
    <source>
        <dbReference type="ARBA" id="ARBA00022679"/>
    </source>
</evidence>
<dbReference type="EMBL" id="BMIR01000003">
    <property type="protein sequence ID" value="GGE34373.1"/>
    <property type="molecule type" value="Genomic_DNA"/>
</dbReference>
<dbReference type="NCBIfam" id="TIGR00556">
    <property type="entry name" value="pantethn_trn"/>
    <property type="match status" value="1"/>
</dbReference>
<comment type="similarity">
    <text evidence="8">Belongs to the P-Pant transferase superfamily. AcpS family.</text>
</comment>
<evidence type="ECO:0000256" key="1">
    <source>
        <dbReference type="ARBA" id="ARBA00022516"/>
    </source>
</evidence>
<evidence type="ECO:0000256" key="3">
    <source>
        <dbReference type="ARBA" id="ARBA00022723"/>
    </source>
</evidence>
<dbReference type="AlphaFoldDB" id="A0A8J2VPF2"/>
<organism evidence="10 11">
    <name type="scientific">Pullulanibacillus camelliae</name>
    <dbReference type="NCBI Taxonomy" id="1707096"/>
    <lineage>
        <taxon>Bacteria</taxon>
        <taxon>Bacillati</taxon>
        <taxon>Bacillota</taxon>
        <taxon>Bacilli</taxon>
        <taxon>Bacillales</taxon>
        <taxon>Sporolactobacillaceae</taxon>
        <taxon>Pullulanibacillus</taxon>
    </lineage>
</organism>
<dbReference type="RefSeq" id="WP_188690409.1">
    <property type="nucleotide sequence ID" value="NZ_BMIR01000003.1"/>
</dbReference>
<comment type="caution">
    <text evidence="10">The sequence shown here is derived from an EMBL/GenBank/DDBJ whole genome shotgun (WGS) entry which is preliminary data.</text>
</comment>
<comment type="function">
    <text evidence="8">Transfers the 4'-phosphopantetheine moiety from coenzyme A to a Ser of acyl-carrier-protein.</text>
</comment>
<feature type="binding site" evidence="8">
    <location>
        <position position="8"/>
    </location>
    <ligand>
        <name>Mg(2+)</name>
        <dbReference type="ChEBI" id="CHEBI:18420"/>
    </ligand>
</feature>
<dbReference type="SUPFAM" id="SSF56214">
    <property type="entry name" value="4'-phosphopantetheinyl transferase"/>
    <property type="match status" value="1"/>
</dbReference>
<keyword evidence="6 8" id="KW-0443">Lipid metabolism</keyword>
<keyword evidence="7 8" id="KW-0275">Fatty acid biosynthesis</keyword>
<dbReference type="GO" id="GO:0006633">
    <property type="term" value="P:fatty acid biosynthetic process"/>
    <property type="evidence" value="ECO:0007669"/>
    <property type="project" value="UniProtKB-UniRule"/>
</dbReference>
<keyword evidence="1 8" id="KW-0444">Lipid biosynthesis</keyword>
<comment type="catalytic activity">
    <reaction evidence="8">
        <text>apo-[ACP] + CoA = holo-[ACP] + adenosine 3',5'-bisphosphate + H(+)</text>
        <dbReference type="Rhea" id="RHEA:12068"/>
        <dbReference type="Rhea" id="RHEA-COMP:9685"/>
        <dbReference type="Rhea" id="RHEA-COMP:9690"/>
        <dbReference type="ChEBI" id="CHEBI:15378"/>
        <dbReference type="ChEBI" id="CHEBI:29999"/>
        <dbReference type="ChEBI" id="CHEBI:57287"/>
        <dbReference type="ChEBI" id="CHEBI:58343"/>
        <dbReference type="ChEBI" id="CHEBI:64479"/>
        <dbReference type="EC" id="2.7.8.7"/>
    </reaction>
</comment>
<dbReference type="InterPro" id="IPR008278">
    <property type="entry name" value="4-PPantetheinyl_Trfase_dom"/>
</dbReference>
<keyword evidence="8" id="KW-0963">Cytoplasm</keyword>
<dbReference type="NCBIfam" id="TIGR00516">
    <property type="entry name" value="acpS"/>
    <property type="match status" value="1"/>
</dbReference>
<dbReference type="GO" id="GO:0005737">
    <property type="term" value="C:cytoplasm"/>
    <property type="evidence" value="ECO:0007669"/>
    <property type="project" value="UniProtKB-SubCell"/>
</dbReference>
<evidence type="ECO:0000313" key="10">
    <source>
        <dbReference type="EMBL" id="GGE34373.1"/>
    </source>
</evidence>
<comment type="subcellular location">
    <subcellularLocation>
        <location evidence="8">Cytoplasm</location>
    </subcellularLocation>
</comment>
<evidence type="ECO:0000256" key="8">
    <source>
        <dbReference type="HAMAP-Rule" id="MF_00101"/>
    </source>
</evidence>
<keyword evidence="5 8" id="KW-0460">Magnesium</keyword>
<proteinExistence type="inferred from homology"/>
<evidence type="ECO:0000259" key="9">
    <source>
        <dbReference type="Pfam" id="PF01648"/>
    </source>
</evidence>
<sequence length="120" mass="13417">MIIGTGLDLVELQRMEKLITNAKFVERILTDTEQEQFYQKTSERRKVEYLAGRFAAKEAYAKATGLGFGQALSWQDIEIVNDASGRPALHAKHAIHRAHVSITHTKEYAAATVILESLSC</sequence>
<evidence type="ECO:0000256" key="4">
    <source>
        <dbReference type="ARBA" id="ARBA00022832"/>
    </source>
</evidence>
<comment type="cofactor">
    <cofactor evidence="8">
        <name>Mg(2+)</name>
        <dbReference type="ChEBI" id="CHEBI:18420"/>
    </cofactor>
</comment>
<dbReference type="GO" id="GO:0000287">
    <property type="term" value="F:magnesium ion binding"/>
    <property type="evidence" value="ECO:0007669"/>
    <property type="project" value="UniProtKB-UniRule"/>
</dbReference>
<dbReference type="Proteomes" id="UP000628775">
    <property type="component" value="Unassembled WGS sequence"/>
</dbReference>
<feature type="domain" description="4'-phosphopantetheinyl transferase" evidence="9">
    <location>
        <begin position="5"/>
        <end position="113"/>
    </location>
</feature>
<keyword evidence="4 8" id="KW-0276">Fatty acid metabolism</keyword>
<dbReference type="Gene3D" id="3.90.470.20">
    <property type="entry name" value="4'-phosphopantetheinyl transferase domain"/>
    <property type="match status" value="1"/>
</dbReference>
<dbReference type="InterPro" id="IPR004568">
    <property type="entry name" value="Ppantetheine-prot_Trfase_dom"/>
</dbReference>
<dbReference type="HAMAP" id="MF_00101">
    <property type="entry name" value="AcpS"/>
    <property type="match status" value="1"/>
</dbReference>
<feature type="binding site" evidence="8">
    <location>
        <position position="58"/>
    </location>
    <ligand>
        <name>Mg(2+)</name>
        <dbReference type="ChEBI" id="CHEBI:18420"/>
    </ligand>
</feature>
<keyword evidence="3 8" id="KW-0479">Metal-binding</keyword>
<dbReference type="Pfam" id="PF01648">
    <property type="entry name" value="ACPS"/>
    <property type="match status" value="1"/>
</dbReference>
<dbReference type="InterPro" id="IPR037143">
    <property type="entry name" value="4-PPantetheinyl_Trfase_dom_sf"/>
</dbReference>
<evidence type="ECO:0000313" key="11">
    <source>
        <dbReference type="Proteomes" id="UP000628775"/>
    </source>
</evidence>
<name>A0A8J2VPF2_9BACL</name>
<reference evidence="10" key="2">
    <citation type="submission" date="2020-09" db="EMBL/GenBank/DDBJ databases">
        <authorList>
            <person name="Sun Q."/>
            <person name="Zhou Y."/>
        </authorList>
    </citation>
    <scope>NUCLEOTIDE SEQUENCE</scope>
    <source>
        <strain evidence="10">CGMCC 1.15371</strain>
    </source>
</reference>
<gene>
    <name evidence="8 10" type="primary">acpS</name>
    <name evidence="10" type="ORF">GCM10011391_11330</name>
</gene>
<evidence type="ECO:0000256" key="6">
    <source>
        <dbReference type="ARBA" id="ARBA00023098"/>
    </source>
</evidence>